<keyword evidence="2" id="KW-1185">Reference proteome</keyword>
<organism evidence="1 2">
    <name type="scientific">Nonomuraea guangzhouensis</name>
    <dbReference type="NCBI Taxonomy" id="1291555"/>
    <lineage>
        <taxon>Bacteria</taxon>
        <taxon>Bacillati</taxon>
        <taxon>Actinomycetota</taxon>
        <taxon>Actinomycetes</taxon>
        <taxon>Streptosporangiales</taxon>
        <taxon>Streptosporangiaceae</taxon>
        <taxon>Nonomuraea</taxon>
    </lineage>
</organism>
<sequence length="208" mass="22696">MTGAAEAFPQALADAPEFTLNRGSCSRVVLQGTSLLLHYEPNQIEIERRRRTGPAAITAPDALRVLLDLPVNAPLPLSAVERAASDALRRLPSGAIRMDQGCVTRLAVPPIEACLAVVPARSWRVGLERAGRFAPFCSRAMLLPAPPRDLHALRMEADFYGIGVIIDADGESHVIVPPTPFELRRFTAASWLFLEEAYQQINLLPARV</sequence>
<proteinExistence type="predicted"/>
<reference evidence="2" key="1">
    <citation type="journal article" date="2019" name="Int. J. Syst. Evol. Microbiol.">
        <title>The Global Catalogue of Microorganisms (GCM) 10K type strain sequencing project: providing services to taxonomists for standard genome sequencing and annotation.</title>
        <authorList>
            <consortium name="The Broad Institute Genomics Platform"/>
            <consortium name="The Broad Institute Genome Sequencing Center for Infectious Disease"/>
            <person name="Wu L."/>
            <person name="Ma J."/>
        </authorList>
    </citation>
    <scope>NUCLEOTIDE SEQUENCE [LARGE SCALE GENOMIC DNA]</scope>
    <source>
        <strain evidence="2">CGMCC 1.15399</strain>
    </source>
</reference>
<gene>
    <name evidence="1" type="ORF">ACFSJ0_48865</name>
</gene>
<evidence type="ECO:0000313" key="1">
    <source>
        <dbReference type="EMBL" id="MFD1545030.1"/>
    </source>
</evidence>
<dbReference type="RefSeq" id="WP_219528993.1">
    <property type="nucleotide sequence ID" value="NZ_JAHKRM010000005.1"/>
</dbReference>
<evidence type="ECO:0000313" key="2">
    <source>
        <dbReference type="Proteomes" id="UP001597097"/>
    </source>
</evidence>
<comment type="caution">
    <text evidence="1">The sequence shown here is derived from an EMBL/GenBank/DDBJ whole genome shotgun (WGS) entry which is preliminary data.</text>
</comment>
<dbReference type="Proteomes" id="UP001597097">
    <property type="component" value="Unassembled WGS sequence"/>
</dbReference>
<dbReference type="EMBL" id="JBHUCM010000045">
    <property type="protein sequence ID" value="MFD1545030.1"/>
    <property type="molecule type" value="Genomic_DNA"/>
</dbReference>
<protein>
    <submittedName>
        <fullName evidence="1">Uncharacterized protein</fullName>
    </submittedName>
</protein>
<name>A0ABW4GQ99_9ACTN</name>
<accession>A0ABW4GQ99</accession>